<dbReference type="OrthoDB" id="309845at2759"/>
<dbReference type="SMART" id="SM00320">
    <property type="entry name" value="WD40"/>
    <property type="match status" value="4"/>
</dbReference>
<dbReference type="InterPro" id="IPR036322">
    <property type="entry name" value="WD40_repeat_dom_sf"/>
</dbReference>
<dbReference type="InterPro" id="IPR001680">
    <property type="entry name" value="WD40_rpt"/>
</dbReference>
<dbReference type="Gene3D" id="2.130.10.10">
    <property type="entry name" value="YVTN repeat-like/Quinoprotein amine dehydrogenase"/>
    <property type="match status" value="1"/>
</dbReference>
<evidence type="ECO:0000256" key="1">
    <source>
        <dbReference type="PROSITE-ProRule" id="PRU00221"/>
    </source>
</evidence>
<dbReference type="eggNOG" id="KOG0292">
    <property type="taxonomic scope" value="Eukaryota"/>
</dbReference>
<sequence length="494" mass="58633">MKNNFNQNLDKKYDSRLLRVREKGQKAAIKIELLSDDININQQVSVHQEIYDVIAQTTKWTEQLNIQFLLLKTALLRKLDEALQYGKQWQASIIEMQIQIEKDKIEIQRQQQIAKQDYKEKILHINTSFLQKIIKAFENLWKEIEENKIDVVFKDFNIYLQQIQKNDTSKEEYKLINQFDQKEICYSIAFDRQRNIMVSGAQDGIKIWRFQDGKKIECIQQIKGDSEIDYATCLVFSQKADFFISGSFDSSIKLYYNQNDKWLKQTCKTSHSGLVTCVILTNQEDQLISCSQDLSIFIWKVNLTYKSIQFDQQLKRHEKVVLSLCINQSDTEFVSTGQDQKIIIWKKDANKKWIFDQLIYHSHSDFGCRVSYITDDVIVWQQSNQRYIHFYQLKNGMYVKKQSIQFPQSESQTENFQFLFPTIYHRKKQVLIQKVNKKIYFIRFDDGTQQYKVDSSTISCSSSAVFGNLTQDGKYLVIWDSFLKQFSVYELFYE</sequence>
<dbReference type="RefSeq" id="XP_001433697.1">
    <property type="nucleotide sequence ID" value="XM_001433660.1"/>
</dbReference>
<dbReference type="AlphaFoldDB" id="A0C683"/>
<name>A0C683_PARTE</name>
<dbReference type="InterPro" id="IPR015943">
    <property type="entry name" value="WD40/YVTN_repeat-like_dom_sf"/>
</dbReference>
<proteinExistence type="predicted"/>
<dbReference type="EMBL" id="CT868043">
    <property type="protein sequence ID" value="CAK66300.1"/>
    <property type="molecule type" value="Genomic_DNA"/>
</dbReference>
<feature type="repeat" description="WD" evidence="1">
    <location>
        <begin position="314"/>
        <end position="346"/>
    </location>
</feature>
<dbReference type="KEGG" id="ptm:GSPATT00035429001"/>
<dbReference type="Pfam" id="PF00400">
    <property type="entry name" value="WD40"/>
    <property type="match status" value="3"/>
</dbReference>
<dbReference type="InParanoid" id="A0C683"/>
<accession>A0C683</accession>
<dbReference type="PROSITE" id="PS50082">
    <property type="entry name" value="WD_REPEATS_2"/>
    <property type="match status" value="2"/>
</dbReference>
<dbReference type="OMA" id="EICYSIA"/>
<reference evidence="2 3" key="1">
    <citation type="journal article" date="2006" name="Nature">
        <title>Global trends of whole-genome duplications revealed by the ciliate Paramecium tetraurelia.</title>
        <authorList>
            <consortium name="Genoscope"/>
            <person name="Aury J.-M."/>
            <person name="Jaillon O."/>
            <person name="Duret L."/>
            <person name="Noel B."/>
            <person name="Jubin C."/>
            <person name="Porcel B.M."/>
            <person name="Segurens B."/>
            <person name="Daubin V."/>
            <person name="Anthouard V."/>
            <person name="Aiach N."/>
            <person name="Arnaiz O."/>
            <person name="Billaut A."/>
            <person name="Beisson J."/>
            <person name="Blanc I."/>
            <person name="Bouhouche K."/>
            <person name="Camara F."/>
            <person name="Duharcourt S."/>
            <person name="Guigo R."/>
            <person name="Gogendeau D."/>
            <person name="Katinka M."/>
            <person name="Keller A.-M."/>
            <person name="Kissmehl R."/>
            <person name="Klotz C."/>
            <person name="Koll F."/>
            <person name="Le Moue A."/>
            <person name="Lepere C."/>
            <person name="Malinsky S."/>
            <person name="Nowacki M."/>
            <person name="Nowak J.K."/>
            <person name="Plattner H."/>
            <person name="Poulain J."/>
            <person name="Ruiz F."/>
            <person name="Serrano V."/>
            <person name="Zagulski M."/>
            <person name="Dessen P."/>
            <person name="Betermier M."/>
            <person name="Weissenbach J."/>
            <person name="Scarpelli C."/>
            <person name="Schachter V."/>
            <person name="Sperling L."/>
            <person name="Meyer E."/>
            <person name="Cohen J."/>
            <person name="Wincker P."/>
        </authorList>
    </citation>
    <scope>NUCLEOTIDE SEQUENCE [LARGE SCALE GENOMIC DNA]</scope>
    <source>
        <strain evidence="2 3">Stock d4-2</strain>
    </source>
</reference>
<dbReference type="HOGENOM" id="CLU_019203_2_2_1"/>
<dbReference type="GeneID" id="5019482"/>
<dbReference type="STRING" id="5888.A0C683"/>
<evidence type="ECO:0000313" key="2">
    <source>
        <dbReference type="EMBL" id="CAK66300.1"/>
    </source>
</evidence>
<organism evidence="2 3">
    <name type="scientific">Paramecium tetraurelia</name>
    <dbReference type="NCBI Taxonomy" id="5888"/>
    <lineage>
        <taxon>Eukaryota</taxon>
        <taxon>Sar</taxon>
        <taxon>Alveolata</taxon>
        <taxon>Ciliophora</taxon>
        <taxon>Intramacronucleata</taxon>
        <taxon>Oligohymenophorea</taxon>
        <taxon>Peniculida</taxon>
        <taxon>Parameciidae</taxon>
        <taxon>Paramecium</taxon>
    </lineage>
</organism>
<dbReference type="PANTHER" id="PTHR19920">
    <property type="entry name" value="WD40 PROTEIN CIAO1"/>
    <property type="match status" value="1"/>
</dbReference>
<dbReference type="GO" id="GO:0097361">
    <property type="term" value="C:cytosolic [4Fe-4S] assembly targeting complex"/>
    <property type="evidence" value="ECO:0000318"/>
    <property type="project" value="GO_Central"/>
</dbReference>
<gene>
    <name evidence="2" type="ORF">GSPATT00035429001</name>
</gene>
<dbReference type="PANTHER" id="PTHR19920:SF0">
    <property type="entry name" value="CYTOSOLIC IRON-SULFUR PROTEIN ASSEMBLY PROTEIN CIAO1-RELATED"/>
    <property type="match status" value="1"/>
</dbReference>
<dbReference type="SUPFAM" id="SSF50978">
    <property type="entry name" value="WD40 repeat-like"/>
    <property type="match status" value="1"/>
</dbReference>
<dbReference type="GO" id="GO:0016226">
    <property type="term" value="P:iron-sulfur cluster assembly"/>
    <property type="evidence" value="ECO:0000318"/>
    <property type="project" value="GO_Central"/>
</dbReference>
<keyword evidence="1" id="KW-0853">WD repeat</keyword>
<protein>
    <submittedName>
        <fullName evidence="2">Uncharacterized protein</fullName>
    </submittedName>
</protein>
<feature type="repeat" description="WD" evidence="1">
    <location>
        <begin position="268"/>
        <end position="302"/>
    </location>
</feature>
<dbReference type="Proteomes" id="UP000000600">
    <property type="component" value="Unassembled WGS sequence"/>
</dbReference>
<keyword evidence="3" id="KW-1185">Reference proteome</keyword>
<evidence type="ECO:0000313" key="3">
    <source>
        <dbReference type="Proteomes" id="UP000000600"/>
    </source>
</evidence>